<name>A0A2W7C4H0_9HYPH</name>
<dbReference type="Proteomes" id="UP000248616">
    <property type="component" value="Unassembled WGS sequence"/>
</dbReference>
<dbReference type="AlphaFoldDB" id="A0A2W7C4H0"/>
<organism evidence="2 3">
    <name type="scientific">Mesorhizobium kowhaii</name>
    <dbReference type="NCBI Taxonomy" id="1300272"/>
    <lineage>
        <taxon>Bacteria</taxon>
        <taxon>Pseudomonadati</taxon>
        <taxon>Pseudomonadota</taxon>
        <taxon>Alphaproteobacteria</taxon>
        <taxon>Hyphomicrobiales</taxon>
        <taxon>Phyllobacteriaceae</taxon>
        <taxon>Mesorhizobium</taxon>
    </lineage>
</organism>
<evidence type="ECO:0000256" key="1">
    <source>
        <dbReference type="SAM" id="MobiDB-lite"/>
    </source>
</evidence>
<reference evidence="3" key="1">
    <citation type="submission" date="2017-03" db="EMBL/GenBank/DDBJ databases">
        <authorList>
            <person name="Safronova V.I."/>
            <person name="Sazanova A.L."/>
            <person name="Chirak E.R."/>
        </authorList>
    </citation>
    <scope>NUCLEOTIDE SEQUENCE [LARGE SCALE GENOMIC DNA]</scope>
    <source>
        <strain evidence="3">Ach-343</strain>
    </source>
</reference>
<accession>A0A2W7C4H0</accession>
<dbReference type="EMBL" id="MZXV01000042">
    <property type="protein sequence ID" value="PZV36718.1"/>
    <property type="molecule type" value="Genomic_DNA"/>
</dbReference>
<evidence type="ECO:0000313" key="2">
    <source>
        <dbReference type="EMBL" id="PZV36718.1"/>
    </source>
</evidence>
<evidence type="ECO:0000313" key="3">
    <source>
        <dbReference type="Proteomes" id="UP000248616"/>
    </source>
</evidence>
<feature type="region of interest" description="Disordered" evidence="1">
    <location>
        <begin position="112"/>
        <end position="131"/>
    </location>
</feature>
<comment type="caution">
    <text evidence="2">The sequence shown here is derived from an EMBL/GenBank/DDBJ whole genome shotgun (WGS) entry which is preliminary data.</text>
</comment>
<keyword evidence="3" id="KW-1185">Reference proteome</keyword>
<protein>
    <submittedName>
        <fullName evidence="2">Uncharacterized protein</fullName>
    </submittedName>
</protein>
<proteinExistence type="predicted"/>
<gene>
    <name evidence="2" type="ORF">B5V02_20365</name>
</gene>
<sequence length="131" mass="14383">MLSQEGGNSFKTLLEVLVISIGAAKCQPYCMGFDCSSDDEWIGGADEEPQRSRMIHKMARSPVFRQSQPSMHGVWLRFIAKCPEYVVQDLISCLKFLSLPFDQPINRPVLQPASSNVSCPDVCTPSGGSNA</sequence>